<reference evidence="4" key="2">
    <citation type="submission" date="2019-09" db="UniProtKB">
        <authorList>
            <consortium name="WormBaseParasite"/>
        </authorList>
    </citation>
    <scope>IDENTIFICATION</scope>
</reference>
<evidence type="ECO:0000313" key="2">
    <source>
        <dbReference type="EMBL" id="VDP00114.1"/>
    </source>
</evidence>
<proteinExistence type="predicted"/>
<feature type="compositionally biased region" description="Polar residues" evidence="1">
    <location>
        <begin position="52"/>
        <end position="62"/>
    </location>
</feature>
<evidence type="ECO:0000313" key="3">
    <source>
        <dbReference type="Proteomes" id="UP000050761"/>
    </source>
</evidence>
<feature type="compositionally biased region" description="Low complexity" evidence="1">
    <location>
        <begin position="137"/>
        <end position="149"/>
    </location>
</feature>
<dbReference type="Proteomes" id="UP000050761">
    <property type="component" value="Unassembled WGS sequence"/>
</dbReference>
<feature type="compositionally biased region" description="Polar residues" evidence="1">
    <location>
        <begin position="125"/>
        <end position="136"/>
    </location>
</feature>
<evidence type="ECO:0000313" key="4">
    <source>
        <dbReference type="WBParaSite" id="HPBE_0001458501-mRNA-1"/>
    </source>
</evidence>
<dbReference type="WBParaSite" id="HPBE_0001458501-mRNA-1">
    <property type="protein sequence ID" value="HPBE_0001458501-mRNA-1"/>
    <property type="gene ID" value="HPBE_0001458501"/>
</dbReference>
<feature type="compositionally biased region" description="Polar residues" evidence="1">
    <location>
        <begin position="89"/>
        <end position="98"/>
    </location>
</feature>
<accession>A0A183G0G5</accession>
<feature type="region of interest" description="Disordered" evidence="1">
    <location>
        <begin position="29"/>
        <end position="155"/>
    </location>
</feature>
<reference evidence="2 3" key="1">
    <citation type="submission" date="2018-11" db="EMBL/GenBank/DDBJ databases">
        <authorList>
            <consortium name="Pathogen Informatics"/>
        </authorList>
    </citation>
    <scope>NUCLEOTIDE SEQUENCE [LARGE SCALE GENOMIC DNA]</scope>
</reference>
<evidence type="ECO:0000256" key="1">
    <source>
        <dbReference type="SAM" id="MobiDB-lite"/>
    </source>
</evidence>
<gene>
    <name evidence="2" type="ORF">HPBE_LOCUS14588</name>
</gene>
<organism evidence="3 4">
    <name type="scientific">Heligmosomoides polygyrus</name>
    <name type="common">Parasitic roundworm</name>
    <dbReference type="NCBI Taxonomy" id="6339"/>
    <lineage>
        <taxon>Eukaryota</taxon>
        <taxon>Metazoa</taxon>
        <taxon>Ecdysozoa</taxon>
        <taxon>Nematoda</taxon>
        <taxon>Chromadorea</taxon>
        <taxon>Rhabditida</taxon>
        <taxon>Rhabditina</taxon>
        <taxon>Rhabditomorpha</taxon>
        <taxon>Strongyloidea</taxon>
        <taxon>Heligmosomidae</taxon>
        <taxon>Heligmosomoides</taxon>
    </lineage>
</organism>
<dbReference type="AlphaFoldDB" id="A0A183G0G5"/>
<feature type="compositionally biased region" description="Polar residues" evidence="1">
    <location>
        <begin position="69"/>
        <end position="82"/>
    </location>
</feature>
<sequence length="155" mass="17030">MIFRRRPKESELMLDNSLFPLFRRRVEDDTEGGDVTDTNGLRDILRPRERTQAPSNTSQLNCSAGEKPVQTSPSFRLPSTTAPFPPPSLLTTVSSGSRPPNFRDSHKNSSMGRGDGSWNRFRASATETLPKSTVAWSTTPLSPTSSSAPNVRPPS</sequence>
<protein>
    <submittedName>
        <fullName evidence="2 4">Uncharacterized protein</fullName>
    </submittedName>
</protein>
<keyword evidence="3" id="KW-1185">Reference proteome</keyword>
<accession>A0A3P8B610</accession>
<name>A0A183G0G5_HELPZ</name>
<dbReference type="EMBL" id="UZAH01028436">
    <property type="protein sequence ID" value="VDP00114.1"/>
    <property type="molecule type" value="Genomic_DNA"/>
</dbReference>